<evidence type="ECO:0000313" key="1">
    <source>
        <dbReference type="EMBL" id="CAE0491226.1"/>
    </source>
</evidence>
<proteinExistence type="predicted"/>
<dbReference type="AlphaFoldDB" id="A0A7S3QRT6"/>
<accession>A0A7S3QRT6</accession>
<name>A0A7S3QRT6_DUNTE</name>
<reference evidence="1" key="1">
    <citation type="submission" date="2021-01" db="EMBL/GenBank/DDBJ databases">
        <authorList>
            <person name="Corre E."/>
            <person name="Pelletier E."/>
            <person name="Niang G."/>
            <person name="Scheremetjew M."/>
            <person name="Finn R."/>
            <person name="Kale V."/>
            <person name="Holt S."/>
            <person name="Cochrane G."/>
            <person name="Meng A."/>
            <person name="Brown T."/>
            <person name="Cohen L."/>
        </authorList>
    </citation>
    <scope>NUCLEOTIDE SEQUENCE</scope>
    <source>
        <strain evidence="1">CCMP1320</strain>
    </source>
</reference>
<dbReference type="EMBL" id="HBIP01011245">
    <property type="protein sequence ID" value="CAE0491226.1"/>
    <property type="molecule type" value="Transcribed_RNA"/>
</dbReference>
<protein>
    <submittedName>
        <fullName evidence="1">Uncharacterized protein</fullName>
    </submittedName>
</protein>
<organism evidence="1">
    <name type="scientific">Dunaliella tertiolecta</name>
    <name type="common">Green alga</name>
    <dbReference type="NCBI Taxonomy" id="3047"/>
    <lineage>
        <taxon>Eukaryota</taxon>
        <taxon>Viridiplantae</taxon>
        <taxon>Chlorophyta</taxon>
        <taxon>core chlorophytes</taxon>
        <taxon>Chlorophyceae</taxon>
        <taxon>CS clade</taxon>
        <taxon>Chlamydomonadales</taxon>
        <taxon>Dunaliellaceae</taxon>
        <taxon>Dunaliella</taxon>
    </lineage>
</organism>
<sequence>MRTNNVGLNLAAELRPGKVGYLGAAEPGLGSLDLPPPCRLDKLVLEDLGPWERLDRLLEEPPLFKAGSGVVAMAWLSTGARLNAGRALAGLVRGVALGGIGATGVEGVESLWPAPWVSMLCFARPRSTFLALDANSREHLVSGTFSAAGLTFTTSTHLLLAPRESSNKRVSLLFRKGMCPLRCCSAWMTSPKALSDLLMFCASFKRSPCVVTPTSFTRAHQKRH</sequence>
<gene>
    <name evidence="1" type="ORF">DTER00134_LOCUS6299</name>
</gene>